<dbReference type="EMBL" id="CP060096">
    <property type="protein sequence ID" value="QSZ26422.1"/>
    <property type="molecule type" value="Genomic_DNA"/>
</dbReference>
<dbReference type="InterPro" id="IPR036390">
    <property type="entry name" value="WH_DNA-bd_sf"/>
</dbReference>
<protein>
    <recommendedName>
        <fullName evidence="13">LexA repressor</fullName>
        <ecNumber evidence="13">3.4.21.88</ecNumber>
    </recommendedName>
</protein>
<evidence type="ECO:0000256" key="3">
    <source>
        <dbReference type="ARBA" id="ARBA00022491"/>
    </source>
</evidence>
<comment type="catalytic activity">
    <reaction evidence="13">
        <text>Hydrolysis of Ala-|-Gly bond in repressor LexA.</text>
        <dbReference type="EC" id="3.4.21.88"/>
    </reaction>
</comment>
<organism evidence="17 18">
    <name type="scientific">Aceticella autotrophica</name>
    <dbReference type="NCBI Taxonomy" id="2755338"/>
    <lineage>
        <taxon>Bacteria</taxon>
        <taxon>Bacillati</taxon>
        <taxon>Bacillota</taxon>
        <taxon>Clostridia</taxon>
        <taxon>Thermoanaerobacterales</taxon>
        <taxon>Thermoanaerobacteraceae</taxon>
        <taxon>Aceticella</taxon>
    </lineage>
</organism>
<dbReference type="GO" id="GO:0009432">
    <property type="term" value="P:SOS response"/>
    <property type="evidence" value="ECO:0007669"/>
    <property type="project" value="UniProtKB-UniRule"/>
</dbReference>
<reference evidence="17" key="1">
    <citation type="submission" date="2020-08" db="EMBL/GenBank/DDBJ databases">
        <title>Genomic insights into the carbon and energy metabolism of the first obligate autotrophic acetogenic bacterium Aceticella autotrophica gen. nov., sp. nov.</title>
        <authorList>
            <person name="Toshchakov S.V."/>
            <person name="Elcheninov A.G."/>
            <person name="Kublanov I.V."/>
            <person name="Frolov E.N."/>
            <person name="Lebedinsky A.V."/>
        </authorList>
    </citation>
    <scope>NUCLEOTIDE SEQUENCE</scope>
    <source>
        <strain evidence="17">3443-3Ac</strain>
    </source>
</reference>
<keyword evidence="10 13" id="KW-0804">Transcription</keyword>
<comment type="function">
    <text evidence="13">Represses a number of genes involved in the response to DNA damage (SOS response), including recA and lexA. In the presence of single-stranded DNA, RecA interacts with LexA causing an autocatalytic cleavage which disrupts the DNA-binding part of LexA, leading to derepression of the SOS regulon and eventually DNA repair.</text>
</comment>
<dbReference type="GO" id="GO:0045892">
    <property type="term" value="P:negative regulation of DNA-templated transcription"/>
    <property type="evidence" value="ECO:0007669"/>
    <property type="project" value="UniProtKB-UniRule"/>
</dbReference>
<dbReference type="InterPro" id="IPR006200">
    <property type="entry name" value="LexA"/>
</dbReference>
<comment type="subunit">
    <text evidence="2 13">Homodimer.</text>
</comment>
<dbReference type="InterPro" id="IPR015927">
    <property type="entry name" value="Peptidase_S24_S26A/B/C"/>
</dbReference>
<dbReference type="Gene3D" id="2.10.109.10">
    <property type="entry name" value="Umud Fragment, subunit A"/>
    <property type="match status" value="1"/>
</dbReference>
<keyword evidence="7 13" id="KW-0068">Autocatalytic cleavage</keyword>
<dbReference type="Pfam" id="PF01726">
    <property type="entry name" value="LexA_DNA_bind"/>
    <property type="match status" value="1"/>
</dbReference>
<keyword evidence="5 13" id="KW-0227">DNA damage</keyword>
<feature type="active site" description="For autocatalytic cleavage activity" evidence="13">
    <location>
        <position position="165"/>
    </location>
</feature>
<dbReference type="InterPro" id="IPR006199">
    <property type="entry name" value="LexA_DNA-bd_dom"/>
</dbReference>
<evidence type="ECO:0000256" key="6">
    <source>
        <dbReference type="ARBA" id="ARBA00022801"/>
    </source>
</evidence>
<accession>A0A974Y415</accession>
<proteinExistence type="inferred from homology"/>
<dbReference type="SUPFAM" id="SSF51306">
    <property type="entry name" value="LexA/Signal peptidase"/>
    <property type="match status" value="1"/>
</dbReference>
<dbReference type="GO" id="GO:0006281">
    <property type="term" value="P:DNA repair"/>
    <property type="evidence" value="ECO:0007669"/>
    <property type="project" value="UniProtKB-UniRule"/>
</dbReference>
<dbReference type="InterPro" id="IPR011991">
    <property type="entry name" value="ArsR-like_HTH"/>
</dbReference>
<dbReference type="CDD" id="cd06529">
    <property type="entry name" value="S24_LexA-like"/>
    <property type="match status" value="1"/>
</dbReference>
<dbReference type="HAMAP" id="MF_00015">
    <property type="entry name" value="LexA"/>
    <property type="match status" value="1"/>
</dbReference>
<dbReference type="AlphaFoldDB" id="A0A974Y415"/>
<dbReference type="SUPFAM" id="SSF46785">
    <property type="entry name" value="Winged helix' DNA-binding domain"/>
    <property type="match status" value="1"/>
</dbReference>
<evidence type="ECO:0000256" key="1">
    <source>
        <dbReference type="ARBA" id="ARBA00007484"/>
    </source>
</evidence>
<evidence type="ECO:0000256" key="2">
    <source>
        <dbReference type="ARBA" id="ARBA00011738"/>
    </source>
</evidence>
<keyword evidence="9 13" id="KW-0238">DNA-binding</keyword>
<feature type="domain" description="LexA repressor DNA-binding" evidence="16">
    <location>
        <begin position="3"/>
        <end position="66"/>
    </location>
</feature>
<keyword evidence="6 13" id="KW-0378">Hydrolase</keyword>
<dbReference type="Proteomes" id="UP000671913">
    <property type="component" value="Chromosome"/>
</dbReference>
<evidence type="ECO:0000256" key="4">
    <source>
        <dbReference type="ARBA" id="ARBA00022705"/>
    </source>
</evidence>
<dbReference type="GO" id="GO:0006260">
    <property type="term" value="P:DNA replication"/>
    <property type="evidence" value="ECO:0007669"/>
    <property type="project" value="UniProtKB-UniRule"/>
</dbReference>
<dbReference type="FunFam" id="1.10.10.10:FF:000009">
    <property type="entry name" value="LexA repressor"/>
    <property type="match status" value="1"/>
</dbReference>
<comment type="similarity">
    <text evidence="1 13 14">Belongs to the peptidase S24 family.</text>
</comment>
<evidence type="ECO:0000256" key="5">
    <source>
        <dbReference type="ARBA" id="ARBA00022763"/>
    </source>
</evidence>
<evidence type="ECO:0000256" key="9">
    <source>
        <dbReference type="ARBA" id="ARBA00023125"/>
    </source>
</evidence>
<dbReference type="KEGG" id="aaut:ACETAC_05625"/>
<dbReference type="EC" id="3.4.21.88" evidence="13"/>
<gene>
    <name evidence="13 17" type="primary">lexA</name>
    <name evidence="17" type="ORF">ACETAC_05625</name>
</gene>
<dbReference type="Pfam" id="PF00717">
    <property type="entry name" value="Peptidase_S24"/>
    <property type="match status" value="1"/>
</dbReference>
<feature type="active site" description="For autocatalytic cleavage activity" evidence="13">
    <location>
        <position position="128"/>
    </location>
</feature>
<evidence type="ECO:0000256" key="10">
    <source>
        <dbReference type="ARBA" id="ARBA00023163"/>
    </source>
</evidence>
<feature type="DNA-binding region" description="H-T-H motif" evidence="13">
    <location>
        <begin position="29"/>
        <end position="49"/>
    </location>
</feature>
<evidence type="ECO:0000259" key="15">
    <source>
        <dbReference type="Pfam" id="PF00717"/>
    </source>
</evidence>
<evidence type="ECO:0000256" key="7">
    <source>
        <dbReference type="ARBA" id="ARBA00022813"/>
    </source>
</evidence>
<evidence type="ECO:0000256" key="13">
    <source>
        <dbReference type="HAMAP-Rule" id="MF_00015"/>
    </source>
</evidence>
<evidence type="ECO:0000256" key="14">
    <source>
        <dbReference type="RuleBase" id="RU003991"/>
    </source>
</evidence>
<sequence>MKTKISEKQQEIINFIKDELNRKGYPPSVREICKAVGLRSTSTVHGHLSRLEKKGYIRRDPTKPRAIEILCSENRYGNDIVKLPIIGKVTAGTPILAIENIEEYYAIPTDMVKGFESESFILKVRGESMINAGILDGDYIIVRKQSYADNGDIIVALIDDEATVKRFYKENDHIRLQPENPTMEPLTLQNIIILGKVIGVIRKLK</sequence>
<keyword evidence="3 13" id="KW-0678">Repressor</keyword>
<feature type="domain" description="Peptidase S24/S26A/S26B/S26C" evidence="15">
    <location>
        <begin position="84"/>
        <end position="198"/>
    </location>
</feature>
<dbReference type="RefSeq" id="WP_284679087.1">
    <property type="nucleotide sequence ID" value="NZ_CP060096.1"/>
</dbReference>
<evidence type="ECO:0000259" key="16">
    <source>
        <dbReference type="Pfam" id="PF01726"/>
    </source>
</evidence>
<dbReference type="InterPro" id="IPR050077">
    <property type="entry name" value="LexA_repressor"/>
</dbReference>
<keyword evidence="11 13" id="KW-0234">DNA repair</keyword>
<dbReference type="InterPro" id="IPR039418">
    <property type="entry name" value="LexA-like"/>
</dbReference>
<evidence type="ECO:0000313" key="17">
    <source>
        <dbReference type="EMBL" id="QSZ26422.1"/>
    </source>
</evidence>
<keyword evidence="4 13" id="KW-0235">DNA replication</keyword>
<dbReference type="CDD" id="cd00090">
    <property type="entry name" value="HTH_ARSR"/>
    <property type="match status" value="1"/>
</dbReference>
<dbReference type="PANTHER" id="PTHR33516:SF2">
    <property type="entry name" value="LEXA REPRESSOR-RELATED"/>
    <property type="match status" value="1"/>
</dbReference>
<feature type="site" description="Cleavage; by autolysis" evidence="13">
    <location>
        <begin position="91"/>
        <end position="92"/>
    </location>
</feature>
<dbReference type="PRINTS" id="PR00726">
    <property type="entry name" value="LEXASERPTASE"/>
</dbReference>
<name>A0A974Y415_9THEO</name>
<dbReference type="GO" id="GO:0006508">
    <property type="term" value="P:proteolysis"/>
    <property type="evidence" value="ECO:0007669"/>
    <property type="project" value="InterPro"/>
</dbReference>
<evidence type="ECO:0000256" key="12">
    <source>
        <dbReference type="ARBA" id="ARBA00023236"/>
    </source>
</evidence>
<dbReference type="InterPro" id="IPR006197">
    <property type="entry name" value="Peptidase_S24_LexA"/>
</dbReference>
<dbReference type="InterPro" id="IPR036388">
    <property type="entry name" value="WH-like_DNA-bd_sf"/>
</dbReference>
<dbReference type="NCBIfam" id="TIGR00498">
    <property type="entry name" value="lexA"/>
    <property type="match status" value="1"/>
</dbReference>
<dbReference type="GO" id="GO:0004252">
    <property type="term" value="F:serine-type endopeptidase activity"/>
    <property type="evidence" value="ECO:0007669"/>
    <property type="project" value="UniProtKB-UniRule"/>
</dbReference>
<dbReference type="Gene3D" id="1.10.10.10">
    <property type="entry name" value="Winged helix-like DNA-binding domain superfamily/Winged helix DNA-binding domain"/>
    <property type="match status" value="1"/>
</dbReference>
<evidence type="ECO:0000256" key="11">
    <source>
        <dbReference type="ARBA" id="ARBA00023204"/>
    </source>
</evidence>
<dbReference type="GO" id="GO:0003677">
    <property type="term" value="F:DNA binding"/>
    <property type="evidence" value="ECO:0007669"/>
    <property type="project" value="UniProtKB-UniRule"/>
</dbReference>
<dbReference type="FunFam" id="2.10.109.10:FF:000001">
    <property type="entry name" value="LexA repressor"/>
    <property type="match status" value="1"/>
</dbReference>
<keyword evidence="8 13" id="KW-0805">Transcription regulation</keyword>
<dbReference type="PANTHER" id="PTHR33516">
    <property type="entry name" value="LEXA REPRESSOR"/>
    <property type="match status" value="1"/>
</dbReference>
<dbReference type="InterPro" id="IPR036286">
    <property type="entry name" value="LexA/Signal_pep-like_sf"/>
</dbReference>
<keyword evidence="12 13" id="KW-0742">SOS response</keyword>
<evidence type="ECO:0000256" key="8">
    <source>
        <dbReference type="ARBA" id="ARBA00023015"/>
    </source>
</evidence>
<keyword evidence="18" id="KW-1185">Reference proteome</keyword>
<evidence type="ECO:0000313" key="18">
    <source>
        <dbReference type="Proteomes" id="UP000671913"/>
    </source>
</evidence>